<accession>A0A9P3GMP8</accession>
<dbReference type="AlphaFoldDB" id="A0A9P3GMP8"/>
<comment type="caution">
    <text evidence="1">The sequence shown here is derived from an EMBL/GenBank/DDBJ whole genome shotgun (WGS) entry which is preliminary data.</text>
</comment>
<gene>
    <name evidence="1" type="ORF">PsYK624_148620</name>
</gene>
<dbReference type="EMBL" id="BPQB01000091">
    <property type="protein sequence ID" value="GJE98628.1"/>
    <property type="molecule type" value="Genomic_DNA"/>
</dbReference>
<organism evidence="1 2">
    <name type="scientific">Phanerochaete sordida</name>
    <dbReference type="NCBI Taxonomy" id="48140"/>
    <lineage>
        <taxon>Eukaryota</taxon>
        <taxon>Fungi</taxon>
        <taxon>Dikarya</taxon>
        <taxon>Basidiomycota</taxon>
        <taxon>Agaricomycotina</taxon>
        <taxon>Agaricomycetes</taxon>
        <taxon>Polyporales</taxon>
        <taxon>Phanerochaetaceae</taxon>
        <taxon>Phanerochaete</taxon>
    </lineage>
</organism>
<evidence type="ECO:0000313" key="1">
    <source>
        <dbReference type="EMBL" id="GJE98628.1"/>
    </source>
</evidence>
<dbReference type="Proteomes" id="UP000703269">
    <property type="component" value="Unassembled WGS sequence"/>
</dbReference>
<name>A0A9P3GMP8_9APHY</name>
<keyword evidence="2" id="KW-1185">Reference proteome</keyword>
<sequence length="94" mass="10517">MSVAVYDSWLISDRFLPCTVIDLVYAPAPALRLLQQHCHDHVPASLLGIEPTKPWYPQTERCRGTPGARDLVRVGLAEYVSLPDPTRHVQAPGW</sequence>
<evidence type="ECO:0000313" key="2">
    <source>
        <dbReference type="Proteomes" id="UP000703269"/>
    </source>
</evidence>
<proteinExistence type="predicted"/>
<reference evidence="1 2" key="1">
    <citation type="submission" date="2021-08" db="EMBL/GenBank/DDBJ databases">
        <title>Draft Genome Sequence of Phanerochaete sordida strain YK-624.</title>
        <authorList>
            <person name="Mori T."/>
            <person name="Dohra H."/>
            <person name="Suzuki T."/>
            <person name="Kawagishi H."/>
            <person name="Hirai H."/>
        </authorList>
    </citation>
    <scope>NUCLEOTIDE SEQUENCE [LARGE SCALE GENOMIC DNA]</scope>
    <source>
        <strain evidence="1 2">YK-624</strain>
    </source>
</reference>
<protein>
    <submittedName>
        <fullName evidence="1">Uncharacterized protein</fullName>
    </submittedName>
</protein>